<dbReference type="CDD" id="cd06991">
    <property type="entry name" value="cupin_TcmJ-like"/>
    <property type="match status" value="1"/>
</dbReference>
<dbReference type="InterPro" id="IPR014710">
    <property type="entry name" value="RmlC-like_jellyroll"/>
</dbReference>
<dbReference type="Proteomes" id="UP001499843">
    <property type="component" value="Unassembled WGS sequence"/>
</dbReference>
<name>A0ABN3C5H4_9ACTN</name>
<keyword evidence="4" id="KW-1185">Reference proteome</keyword>
<evidence type="ECO:0000313" key="3">
    <source>
        <dbReference type="EMBL" id="GAA2204473.1"/>
    </source>
</evidence>
<comment type="caution">
    <text evidence="3">The sequence shown here is derived from an EMBL/GenBank/DDBJ whole genome shotgun (WGS) entry which is preliminary data.</text>
</comment>
<gene>
    <name evidence="3" type="ORF">GCM10009850_003810</name>
</gene>
<dbReference type="PANTHER" id="PTHR36114:SF1">
    <property type="entry name" value="16.7 KDA PROTEIN IN WHIE LOCUS"/>
    <property type="match status" value="1"/>
</dbReference>
<dbReference type="InterPro" id="IPR052044">
    <property type="entry name" value="PKS_Associated_Protein"/>
</dbReference>
<organism evidence="3 4">
    <name type="scientific">Nonomuraea monospora</name>
    <dbReference type="NCBI Taxonomy" id="568818"/>
    <lineage>
        <taxon>Bacteria</taxon>
        <taxon>Bacillati</taxon>
        <taxon>Actinomycetota</taxon>
        <taxon>Actinomycetes</taxon>
        <taxon>Streptosporangiales</taxon>
        <taxon>Streptosporangiaceae</taxon>
        <taxon>Nonomuraea</taxon>
    </lineage>
</organism>
<reference evidence="4" key="1">
    <citation type="journal article" date="2019" name="Int. J. Syst. Evol. Microbiol.">
        <title>The Global Catalogue of Microorganisms (GCM) 10K type strain sequencing project: providing services to taxonomists for standard genome sequencing and annotation.</title>
        <authorList>
            <consortium name="The Broad Institute Genomics Platform"/>
            <consortium name="The Broad Institute Genome Sequencing Center for Infectious Disease"/>
            <person name="Wu L."/>
            <person name="Ma J."/>
        </authorList>
    </citation>
    <scope>NUCLEOTIDE SEQUENCE [LARGE SCALE GENOMIC DNA]</scope>
    <source>
        <strain evidence="4">JCM 16114</strain>
    </source>
</reference>
<dbReference type="InterPro" id="IPR013096">
    <property type="entry name" value="Cupin_2"/>
</dbReference>
<dbReference type="PANTHER" id="PTHR36114">
    <property type="entry name" value="16.7 KDA PROTEIN IN WHIE LOCUS"/>
    <property type="match status" value="1"/>
</dbReference>
<dbReference type="Pfam" id="PF07883">
    <property type="entry name" value="Cupin_2"/>
    <property type="match status" value="1"/>
</dbReference>
<proteinExistence type="predicted"/>
<dbReference type="PIRSF" id="PIRSF016602">
    <property type="entry name" value="CurC_prd"/>
    <property type="match status" value="1"/>
</dbReference>
<feature type="region of interest" description="Disordered" evidence="1">
    <location>
        <begin position="120"/>
        <end position="143"/>
    </location>
</feature>
<dbReference type="EMBL" id="BAAAQX010000001">
    <property type="protein sequence ID" value="GAA2204473.1"/>
    <property type="molecule type" value="Genomic_DNA"/>
</dbReference>
<feature type="domain" description="Cupin type-2" evidence="2">
    <location>
        <begin position="43"/>
        <end position="108"/>
    </location>
</feature>
<accession>A0ABN3C5H4</accession>
<dbReference type="RefSeq" id="WP_344470384.1">
    <property type="nucleotide sequence ID" value="NZ_BAAAQX010000001.1"/>
</dbReference>
<dbReference type="InterPro" id="IPR016672">
    <property type="entry name" value="Polyketide_Synth_CurC_prd"/>
</dbReference>
<dbReference type="InterPro" id="IPR011051">
    <property type="entry name" value="RmlC_Cupin_sf"/>
</dbReference>
<sequence>MSEQARVRKVAARDVPPNRRRGGDIRVVLGPRTAGASTGFMGVLTLRPGEYVSEHYHPYSEEFLYVVSGAVVVRAEDEFVVLEAGEGVVVPIGMRHRVTGTGAAGASVVFHLCPLAPSPELGHVDTEQPPNPEETGPVVGGPG</sequence>
<dbReference type="Gene3D" id="2.60.120.10">
    <property type="entry name" value="Jelly Rolls"/>
    <property type="match status" value="1"/>
</dbReference>
<evidence type="ECO:0000256" key="1">
    <source>
        <dbReference type="SAM" id="MobiDB-lite"/>
    </source>
</evidence>
<evidence type="ECO:0000313" key="4">
    <source>
        <dbReference type="Proteomes" id="UP001499843"/>
    </source>
</evidence>
<evidence type="ECO:0000259" key="2">
    <source>
        <dbReference type="Pfam" id="PF07883"/>
    </source>
</evidence>
<protein>
    <submittedName>
        <fullName evidence="3">Cupin domain-containing protein</fullName>
    </submittedName>
</protein>
<dbReference type="SUPFAM" id="SSF51182">
    <property type="entry name" value="RmlC-like cupins"/>
    <property type="match status" value="1"/>
</dbReference>